<evidence type="ECO:0000313" key="2">
    <source>
        <dbReference type="EMBL" id="KAH0577884.1"/>
    </source>
</evidence>
<dbReference type="AlphaFoldDB" id="V6LHG6"/>
<dbReference type="Gene3D" id="1.10.472.10">
    <property type="entry name" value="Cyclin-like"/>
    <property type="match status" value="1"/>
</dbReference>
<protein>
    <recommendedName>
        <fullName evidence="4">Cyclin</fullName>
    </recommendedName>
</protein>
<keyword evidence="3" id="KW-1185">Reference proteome</keyword>
<accession>V6LHG6</accession>
<name>V6LHG6_9EUKA</name>
<evidence type="ECO:0000313" key="3">
    <source>
        <dbReference type="Proteomes" id="UP000018208"/>
    </source>
</evidence>
<gene>
    <name evidence="1" type="ORF">SS50377_16319</name>
    <name evidence="2" type="ORF">SS50377_21238</name>
</gene>
<evidence type="ECO:0008006" key="4">
    <source>
        <dbReference type="Google" id="ProtNLM"/>
    </source>
</evidence>
<dbReference type="VEuPathDB" id="GiardiaDB:SS50377_21238"/>
<organism evidence="1">
    <name type="scientific">Spironucleus salmonicida</name>
    <dbReference type="NCBI Taxonomy" id="348837"/>
    <lineage>
        <taxon>Eukaryota</taxon>
        <taxon>Metamonada</taxon>
        <taxon>Diplomonadida</taxon>
        <taxon>Hexamitidae</taxon>
        <taxon>Hexamitinae</taxon>
        <taxon>Spironucleus</taxon>
    </lineage>
</organism>
<dbReference type="InterPro" id="IPR036915">
    <property type="entry name" value="Cyclin-like_sf"/>
</dbReference>
<reference evidence="1 2" key="1">
    <citation type="journal article" date="2014" name="PLoS Genet.">
        <title>The Genome of Spironucleus salmonicida Highlights a Fish Pathogen Adapted to Fluctuating Environments.</title>
        <authorList>
            <person name="Xu F."/>
            <person name="Jerlstrom-Hultqvist J."/>
            <person name="Einarsson E."/>
            <person name="Astvaldsson A."/>
            <person name="Svard S.G."/>
            <person name="Andersson J.O."/>
        </authorList>
    </citation>
    <scope>NUCLEOTIDE SEQUENCE</scope>
    <source>
        <strain evidence="2">ATCC 50377</strain>
    </source>
</reference>
<reference evidence="2" key="2">
    <citation type="submission" date="2020-12" db="EMBL/GenBank/DDBJ databases">
        <title>New Spironucleus salmonicida genome in near-complete chromosomes.</title>
        <authorList>
            <person name="Xu F."/>
            <person name="Kurt Z."/>
            <person name="Jimenez-Gonzalez A."/>
            <person name="Astvaldsson A."/>
            <person name="Andersson J.O."/>
            <person name="Svard S.G."/>
        </authorList>
    </citation>
    <scope>NUCLEOTIDE SEQUENCE</scope>
    <source>
        <strain evidence="2">ATCC 50377</strain>
    </source>
</reference>
<dbReference type="Proteomes" id="UP000018208">
    <property type="component" value="Unassembled WGS sequence"/>
</dbReference>
<proteinExistence type="predicted"/>
<evidence type="ECO:0000313" key="1">
    <source>
        <dbReference type="EMBL" id="EST44010.1"/>
    </source>
</evidence>
<dbReference type="EMBL" id="AUWU02000001">
    <property type="protein sequence ID" value="KAH0577884.1"/>
    <property type="molecule type" value="Genomic_DNA"/>
</dbReference>
<sequence>MLKTTHKLARTICLFLSQDASKIPVKSLLDQPNQPRFDHFQVHQMLQTIAFSVPVIPEAYVAAIEELQRFRVRVPLQHGNCKSAVLVSLVIACKLVDDDFVLKKSKCMYKNYQILEREFCKIVGYQTFVDQAQYNSAYSLYNSE</sequence>
<dbReference type="SUPFAM" id="SSF47954">
    <property type="entry name" value="Cyclin-like"/>
    <property type="match status" value="1"/>
</dbReference>
<dbReference type="EMBL" id="KI546130">
    <property type="protein sequence ID" value="EST44010.1"/>
    <property type="molecule type" value="Genomic_DNA"/>
</dbReference>